<evidence type="ECO:0000256" key="2">
    <source>
        <dbReference type="ARBA" id="ARBA00023219"/>
    </source>
</evidence>
<dbReference type="InterPro" id="IPR005335">
    <property type="entry name" value="Terminase_ssu"/>
</dbReference>
<evidence type="ECO:0000313" key="3">
    <source>
        <dbReference type="EMBL" id="KKR71502.1"/>
    </source>
</evidence>
<dbReference type="InterPro" id="IPR038713">
    <property type="entry name" value="Terminase_Gp1_N_sf"/>
</dbReference>
<gene>
    <name evidence="3" type="ORF">UU14_C0026G0012</name>
</gene>
<name>A0A0G0W8F3_9BACT</name>
<evidence type="ECO:0000313" key="4">
    <source>
        <dbReference type="Proteomes" id="UP000034664"/>
    </source>
</evidence>
<evidence type="ECO:0000256" key="1">
    <source>
        <dbReference type="ARBA" id="ARBA00022612"/>
    </source>
</evidence>
<dbReference type="Pfam" id="PF03592">
    <property type="entry name" value="Terminase_2"/>
    <property type="match status" value="1"/>
</dbReference>
<dbReference type="PANTHER" id="PTHR41328">
    <property type="entry name" value="TERMINASE SMALL SUBUNIT-RELATED"/>
    <property type="match status" value="1"/>
</dbReference>
<accession>A0A0G0W8F3</accession>
<sequence length="69" mass="7639">MGKLTGRQSLFAKHYSMGKSGKKAAILAGYSAKSAEVIASENLRKPEILKKVEAILVQNGIRLQRLRQR</sequence>
<reference evidence="3 4" key="1">
    <citation type="journal article" date="2015" name="Nature">
        <title>rRNA introns, odd ribosomes, and small enigmatic genomes across a large radiation of phyla.</title>
        <authorList>
            <person name="Brown C.T."/>
            <person name="Hug L.A."/>
            <person name="Thomas B.C."/>
            <person name="Sharon I."/>
            <person name="Castelle C.J."/>
            <person name="Singh A."/>
            <person name="Wilkins M.J."/>
            <person name="Williams K.H."/>
            <person name="Banfield J.F."/>
        </authorList>
    </citation>
    <scope>NUCLEOTIDE SEQUENCE [LARGE SCALE GENOMIC DNA]</scope>
</reference>
<dbReference type="Gene3D" id="1.10.10.1400">
    <property type="entry name" value="Terminase, small subunit, N-terminal DNA-binding domain, HTH motif"/>
    <property type="match status" value="1"/>
</dbReference>
<organism evidence="3 4">
    <name type="scientific">Candidatus Roizmanbacteria bacterium GW2011_GWB1_40_7</name>
    <dbReference type="NCBI Taxonomy" id="1618482"/>
    <lineage>
        <taxon>Bacteria</taxon>
        <taxon>Candidatus Roizmaniibacteriota</taxon>
    </lineage>
</organism>
<proteinExistence type="predicted"/>
<dbReference type="AlphaFoldDB" id="A0A0G0W8F3"/>
<dbReference type="Proteomes" id="UP000034664">
    <property type="component" value="Unassembled WGS sequence"/>
</dbReference>
<comment type="caution">
    <text evidence="3">The sequence shown here is derived from an EMBL/GenBank/DDBJ whole genome shotgun (WGS) entry which is preliminary data.</text>
</comment>
<dbReference type="PANTHER" id="PTHR41328:SF2">
    <property type="entry name" value="TERMINASE SMALL SUBUNIT"/>
    <property type="match status" value="1"/>
</dbReference>
<protein>
    <recommendedName>
        <fullName evidence="5">Terminase small subunit</fullName>
    </recommendedName>
</protein>
<dbReference type="InterPro" id="IPR052404">
    <property type="entry name" value="SPP1-like_terminase"/>
</dbReference>
<dbReference type="GO" id="GO:0051276">
    <property type="term" value="P:chromosome organization"/>
    <property type="evidence" value="ECO:0007669"/>
    <property type="project" value="InterPro"/>
</dbReference>
<dbReference type="EMBL" id="LBZM01000026">
    <property type="protein sequence ID" value="KKR71502.1"/>
    <property type="molecule type" value="Genomic_DNA"/>
</dbReference>
<keyword evidence="2" id="KW-0231">Viral genome packaging</keyword>
<evidence type="ECO:0008006" key="5">
    <source>
        <dbReference type="Google" id="ProtNLM"/>
    </source>
</evidence>
<keyword evidence="1" id="KW-1188">Viral release from host cell</keyword>